<gene>
    <name evidence="2" type="ORF">BSTOLATCC_MIC55939</name>
</gene>
<dbReference type="EMBL" id="CAJZBQ010000054">
    <property type="protein sequence ID" value="CAG9332493.1"/>
    <property type="molecule type" value="Genomic_DNA"/>
</dbReference>
<keyword evidence="3" id="KW-1185">Reference proteome</keyword>
<reference evidence="2" key="1">
    <citation type="submission" date="2021-09" db="EMBL/GenBank/DDBJ databases">
        <authorList>
            <consortium name="AG Swart"/>
            <person name="Singh M."/>
            <person name="Singh A."/>
            <person name="Seah K."/>
            <person name="Emmerich C."/>
        </authorList>
    </citation>
    <scope>NUCLEOTIDE SEQUENCE</scope>
    <source>
        <strain evidence="2">ATCC30299</strain>
    </source>
</reference>
<evidence type="ECO:0000313" key="2">
    <source>
        <dbReference type="EMBL" id="CAG9332493.1"/>
    </source>
</evidence>
<accession>A0AAU9JXT1</accession>
<proteinExistence type="predicted"/>
<feature type="region of interest" description="Disordered" evidence="1">
    <location>
        <begin position="175"/>
        <end position="200"/>
    </location>
</feature>
<comment type="caution">
    <text evidence="2">The sequence shown here is derived from an EMBL/GenBank/DDBJ whole genome shotgun (WGS) entry which is preliminary data.</text>
</comment>
<dbReference type="AlphaFoldDB" id="A0AAU9JXT1"/>
<dbReference type="Proteomes" id="UP001162131">
    <property type="component" value="Unassembled WGS sequence"/>
</dbReference>
<evidence type="ECO:0000313" key="3">
    <source>
        <dbReference type="Proteomes" id="UP001162131"/>
    </source>
</evidence>
<name>A0AAU9JXT1_9CILI</name>
<organism evidence="2 3">
    <name type="scientific">Blepharisma stoltei</name>
    <dbReference type="NCBI Taxonomy" id="1481888"/>
    <lineage>
        <taxon>Eukaryota</taxon>
        <taxon>Sar</taxon>
        <taxon>Alveolata</taxon>
        <taxon>Ciliophora</taxon>
        <taxon>Postciliodesmatophora</taxon>
        <taxon>Heterotrichea</taxon>
        <taxon>Heterotrichida</taxon>
        <taxon>Blepharismidae</taxon>
        <taxon>Blepharisma</taxon>
    </lineage>
</organism>
<dbReference type="PROSITE" id="PS51257">
    <property type="entry name" value="PROKAR_LIPOPROTEIN"/>
    <property type="match status" value="1"/>
</dbReference>
<protein>
    <submittedName>
        <fullName evidence="2">Uncharacterized protein</fullName>
    </submittedName>
</protein>
<evidence type="ECO:0000256" key="1">
    <source>
        <dbReference type="SAM" id="MobiDB-lite"/>
    </source>
</evidence>
<sequence>MSNKSSGYLVSIFGCCKRTKRNAVSIESRESYHNYRTVVAQNAHTQTNENAKSHRSFNKDNNLISTPSSFKPVIVVKKGPNFEPQSPATADTKTNIQKSASLGLSLPSAFQNDSIDTIPLENSEEGLMSSRTFQQIFKESNSNISWSKSFSKLNPLPSPFVCESNFLRPKLKPVTPESFSKKIPGSTRNIKRRELTDYSK</sequence>